<feature type="domain" description="C2H2-type" evidence="8">
    <location>
        <begin position="125"/>
        <end position="153"/>
    </location>
</feature>
<feature type="domain" description="C2H2-type" evidence="8">
    <location>
        <begin position="373"/>
        <end position="401"/>
    </location>
</feature>
<feature type="domain" description="C2H2-type" evidence="8">
    <location>
        <begin position="438"/>
        <end position="462"/>
    </location>
</feature>
<dbReference type="SMART" id="SM00355">
    <property type="entry name" value="ZnF_C2H2"/>
    <property type="match status" value="16"/>
</dbReference>
<protein>
    <recommendedName>
        <fullName evidence="8">C2H2-type domain-containing protein</fullName>
    </recommendedName>
</protein>
<dbReference type="EMBL" id="JAODUP010000019">
    <property type="protein sequence ID" value="KAK2168230.1"/>
    <property type="molecule type" value="Genomic_DNA"/>
</dbReference>
<keyword evidence="6" id="KW-0539">Nucleus</keyword>
<feature type="domain" description="C2H2-type" evidence="8">
    <location>
        <begin position="62"/>
        <end position="85"/>
    </location>
</feature>
<dbReference type="InterPro" id="IPR050888">
    <property type="entry name" value="ZnF_C2H2-type_TF"/>
</dbReference>
<keyword evidence="3" id="KW-0677">Repeat</keyword>
<dbReference type="InterPro" id="IPR036236">
    <property type="entry name" value="Znf_C2H2_sf"/>
</dbReference>
<proteinExistence type="predicted"/>
<reference evidence="9" key="1">
    <citation type="journal article" date="2023" name="Mol. Biol. Evol.">
        <title>Third-Generation Sequencing Reveals the Adaptive Role of the Epigenome in Three Deep-Sea Polychaetes.</title>
        <authorList>
            <person name="Perez M."/>
            <person name="Aroh O."/>
            <person name="Sun Y."/>
            <person name="Lan Y."/>
            <person name="Juniper S.K."/>
            <person name="Young C.R."/>
            <person name="Angers B."/>
            <person name="Qian P.Y."/>
        </authorList>
    </citation>
    <scope>NUCLEOTIDE SEQUENCE</scope>
    <source>
        <strain evidence="9">P08H-3</strain>
    </source>
</reference>
<keyword evidence="2" id="KW-0479">Metal-binding</keyword>
<feature type="domain" description="C2H2-type" evidence="8">
    <location>
        <begin position="151"/>
        <end position="179"/>
    </location>
</feature>
<dbReference type="PROSITE" id="PS00028">
    <property type="entry name" value="ZINC_FINGER_C2H2_1"/>
    <property type="match status" value="12"/>
</dbReference>
<feature type="domain" description="C2H2-type" evidence="8">
    <location>
        <begin position="641"/>
        <end position="664"/>
    </location>
</feature>
<evidence type="ECO:0000256" key="6">
    <source>
        <dbReference type="ARBA" id="ARBA00023242"/>
    </source>
</evidence>
<dbReference type="PROSITE" id="PS50157">
    <property type="entry name" value="ZINC_FINGER_C2H2_2"/>
    <property type="match status" value="15"/>
</dbReference>
<accession>A0AAD9KBT7</accession>
<dbReference type="InterPro" id="IPR013087">
    <property type="entry name" value="Znf_C2H2_type"/>
</dbReference>
<dbReference type="GO" id="GO:0008270">
    <property type="term" value="F:zinc ion binding"/>
    <property type="evidence" value="ECO:0007669"/>
    <property type="project" value="UniProtKB-KW"/>
</dbReference>
<comment type="subcellular location">
    <subcellularLocation>
        <location evidence="1">Nucleus</location>
    </subcellularLocation>
</comment>
<dbReference type="Gene3D" id="3.30.160.60">
    <property type="entry name" value="Classic Zinc Finger"/>
    <property type="match status" value="8"/>
</dbReference>
<dbReference type="SUPFAM" id="SSF57667">
    <property type="entry name" value="beta-beta-alpha zinc fingers"/>
    <property type="match status" value="8"/>
</dbReference>
<dbReference type="Pfam" id="PF13894">
    <property type="entry name" value="zf-C2H2_4"/>
    <property type="match status" value="1"/>
</dbReference>
<evidence type="ECO:0000256" key="5">
    <source>
        <dbReference type="ARBA" id="ARBA00022833"/>
    </source>
</evidence>
<feature type="domain" description="C2H2-type" evidence="8">
    <location>
        <begin position="234"/>
        <end position="257"/>
    </location>
</feature>
<evidence type="ECO:0000259" key="8">
    <source>
        <dbReference type="PROSITE" id="PS50157"/>
    </source>
</evidence>
<feature type="domain" description="C2H2-type" evidence="8">
    <location>
        <begin position="669"/>
        <end position="697"/>
    </location>
</feature>
<evidence type="ECO:0000313" key="9">
    <source>
        <dbReference type="EMBL" id="KAK2168230.1"/>
    </source>
</evidence>
<feature type="domain" description="C2H2-type" evidence="8">
    <location>
        <begin position="19"/>
        <end position="42"/>
    </location>
</feature>
<keyword evidence="4 7" id="KW-0863">Zinc-finger</keyword>
<evidence type="ECO:0000256" key="3">
    <source>
        <dbReference type="ARBA" id="ARBA00022737"/>
    </source>
</evidence>
<evidence type="ECO:0000256" key="2">
    <source>
        <dbReference type="ARBA" id="ARBA00022723"/>
    </source>
</evidence>
<feature type="domain" description="C2H2-type" evidence="8">
    <location>
        <begin position="410"/>
        <end position="438"/>
    </location>
</feature>
<dbReference type="Pfam" id="PF00096">
    <property type="entry name" value="zf-C2H2"/>
    <property type="match status" value="6"/>
</dbReference>
<dbReference type="GO" id="GO:0005634">
    <property type="term" value="C:nucleus"/>
    <property type="evidence" value="ECO:0007669"/>
    <property type="project" value="UniProtKB-SubCell"/>
</dbReference>
<evidence type="ECO:0000256" key="4">
    <source>
        <dbReference type="ARBA" id="ARBA00022771"/>
    </source>
</evidence>
<dbReference type="Proteomes" id="UP001208570">
    <property type="component" value="Unassembled WGS sequence"/>
</dbReference>
<sequence length="710" mass="81463">MSKWTLNRHIQSVHLKLRHQCHICGDTHSRADHLRNHIRNRHRDVLKVMKRHKMSVHLHVRYVCQICGQYYTRKHKLLNHLAEKHHAVPGTEGWPPAEVLGNREIDGQKSQSCVITEGCIFHNDEQCGLCGKMFVQVSCLDRHYKAVHLGIRCDLCAKTFDCRARLRRHKTGVHFKAGPAMCMLCNQMFNRIYALSRHMESVHQKAVCGYCGKNLAGRCELQRHINSVHLKLRSSCKTCGKSFSCPTALRRHVRTKHENVVSEHEVLSENTINLQCLGKDFTACGSHFEAAGFAATCAASHSEGGLRWNVTFAACTSASPCPVLSAAKRTATLVVFEGTRRINMYFCDDCGKGYTYSHHIARHKVAVHLKHRFPCDLCNKTYSQQEGVVRHKRVAHRNQQRREAQNSDNWQCMYCGKSFSRQFRLQRHVKGVHLGVKFRCDICQRTYTQMENLNAHKKMVHAIRDLKWSNPFNFTVTFVARNLVVSRGCCVIATLFISGSVISVISVGGVTVRGDSLSAISAARNSVGHLGCCVTEMPSIMEYVIGVMSVDERTAREQWTCDFCGKLFTIKGNLDRHRNSIHFKVRYTCDWPCPRCGKVFKHRSWLERHRAAVHDMLRYVCGLCQRSYSQRGDLMLHQRRWQCNLCEKSFAYKSWLERHRDSVHLRLTHSCRICGKTYTREDNLLSHCKKEHYRKALYGDGDDVVAQGTL</sequence>
<feature type="domain" description="C2H2-type" evidence="8">
    <location>
        <begin position="591"/>
        <end position="619"/>
    </location>
</feature>
<organism evidence="9 10">
    <name type="scientific">Paralvinella palmiformis</name>
    <dbReference type="NCBI Taxonomy" id="53620"/>
    <lineage>
        <taxon>Eukaryota</taxon>
        <taxon>Metazoa</taxon>
        <taxon>Spiralia</taxon>
        <taxon>Lophotrochozoa</taxon>
        <taxon>Annelida</taxon>
        <taxon>Polychaeta</taxon>
        <taxon>Sedentaria</taxon>
        <taxon>Canalipalpata</taxon>
        <taxon>Terebellida</taxon>
        <taxon>Terebelliformia</taxon>
        <taxon>Alvinellidae</taxon>
        <taxon>Paralvinella</taxon>
    </lineage>
</organism>
<evidence type="ECO:0000256" key="7">
    <source>
        <dbReference type="PROSITE-ProRule" id="PRU00042"/>
    </source>
</evidence>
<feature type="domain" description="C2H2-type" evidence="8">
    <location>
        <begin position="619"/>
        <end position="639"/>
    </location>
</feature>
<keyword evidence="5" id="KW-0862">Zinc</keyword>
<comment type="caution">
    <text evidence="9">The sequence shown here is derived from an EMBL/GenBank/DDBJ whole genome shotgun (WGS) entry which is preliminary data.</text>
</comment>
<gene>
    <name evidence="9" type="ORF">LSH36_19g07031</name>
</gene>
<name>A0AAD9KBT7_9ANNE</name>
<dbReference type="Pfam" id="PF12874">
    <property type="entry name" value="zf-met"/>
    <property type="match status" value="1"/>
</dbReference>
<evidence type="ECO:0000313" key="10">
    <source>
        <dbReference type="Proteomes" id="UP001208570"/>
    </source>
</evidence>
<dbReference type="PANTHER" id="PTHR24406">
    <property type="entry name" value="TRANSCRIPTIONAL REPRESSOR CTCFL-RELATED"/>
    <property type="match status" value="1"/>
</dbReference>
<feature type="domain" description="C2H2-type" evidence="8">
    <location>
        <begin position="345"/>
        <end position="373"/>
    </location>
</feature>
<feature type="domain" description="C2H2-type" evidence="8">
    <location>
        <begin position="559"/>
        <end position="587"/>
    </location>
</feature>
<dbReference type="AlphaFoldDB" id="A0AAD9KBT7"/>
<feature type="domain" description="C2H2-type" evidence="8">
    <location>
        <begin position="206"/>
        <end position="234"/>
    </location>
</feature>
<evidence type="ECO:0000256" key="1">
    <source>
        <dbReference type="ARBA" id="ARBA00004123"/>
    </source>
</evidence>
<keyword evidence="10" id="KW-1185">Reference proteome</keyword>